<dbReference type="SUPFAM" id="SSF56524">
    <property type="entry name" value="Oxidoreductase molybdopterin-binding domain"/>
    <property type="match status" value="1"/>
</dbReference>
<evidence type="ECO:0000259" key="1">
    <source>
        <dbReference type="Pfam" id="PF00174"/>
    </source>
</evidence>
<keyword evidence="3" id="KW-1185">Reference proteome</keyword>
<dbReference type="Gene3D" id="3.90.420.10">
    <property type="entry name" value="Oxidoreductase, molybdopterin-binding domain"/>
    <property type="match status" value="1"/>
</dbReference>
<evidence type="ECO:0000313" key="3">
    <source>
        <dbReference type="Proteomes" id="UP000199306"/>
    </source>
</evidence>
<dbReference type="AlphaFoldDB" id="A0A1I5M1Y7"/>
<organism evidence="2 3">
    <name type="scientific">Pseudarcicella hirudinis</name>
    <dbReference type="NCBI Taxonomy" id="1079859"/>
    <lineage>
        <taxon>Bacteria</taxon>
        <taxon>Pseudomonadati</taxon>
        <taxon>Bacteroidota</taxon>
        <taxon>Cytophagia</taxon>
        <taxon>Cytophagales</taxon>
        <taxon>Flectobacillaceae</taxon>
        <taxon>Pseudarcicella</taxon>
    </lineage>
</organism>
<dbReference type="Pfam" id="PF00174">
    <property type="entry name" value="Oxidored_molyb"/>
    <property type="match status" value="1"/>
</dbReference>
<feature type="domain" description="Oxidoreductase molybdopterin-binding" evidence="1">
    <location>
        <begin position="30"/>
        <end position="167"/>
    </location>
</feature>
<accession>A0A1I5M1Y7</accession>
<protein>
    <submittedName>
        <fullName evidence="2">Oxidoreductase molybdopterin binding domain-containing protein</fullName>
    </submittedName>
</protein>
<gene>
    <name evidence="2" type="ORF">SAMN04515674_10154</name>
</gene>
<dbReference type="RefSeq" id="WP_092010396.1">
    <property type="nucleotide sequence ID" value="NZ_FOXH01000001.1"/>
</dbReference>
<name>A0A1I5M1Y7_9BACT</name>
<dbReference type="InterPro" id="IPR000572">
    <property type="entry name" value="OxRdtase_Mopterin-bd_dom"/>
</dbReference>
<reference evidence="2 3" key="1">
    <citation type="submission" date="2016-10" db="EMBL/GenBank/DDBJ databases">
        <authorList>
            <person name="de Groot N.N."/>
        </authorList>
    </citation>
    <scope>NUCLEOTIDE SEQUENCE [LARGE SCALE GENOMIC DNA]</scope>
    <source>
        <strain evidence="3">E92,LMG 26720,CCM 7988</strain>
    </source>
</reference>
<dbReference type="EMBL" id="FOXH01000001">
    <property type="protein sequence ID" value="SFP02996.1"/>
    <property type="molecule type" value="Genomic_DNA"/>
</dbReference>
<dbReference type="InterPro" id="IPR036374">
    <property type="entry name" value="OxRdtase_Mopterin-bd_sf"/>
</dbReference>
<dbReference type="OrthoDB" id="482420at2"/>
<evidence type="ECO:0000313" key="2">
    <source>
        <dbReference type="EMBL" id="SFP02996.1"/>
    </source>
</evidence>
<proteinExistence type="predicted"/>
<dbReference type="STRING" id="1079859.SAMN04515674_10154"/>
<dbReference type="Proteomes" id="UP000199306">
    <property type="component" value="Unassembled WGS sequence"/>
</dbReference>
<sequence length="171" mass="18586">MKKSTLSRHSRLAFLLVLTCFIQGISKAQQAVIKVQGEVLKPLSLSIEDLSKLPQISITAKDKDAENHVFSGVALNEVLKLAGVTLGAQLRGKNLSKFVLAKANDGYEVLFALPELDSDFSDDIILLATKADGKPLGEGVGPFRLVVPKDKKHARWIRELNSIQVVNAGNK</sequence>